<name>A0AAV8U4H7_9ROSI</name>
<evidence type="ECO:0000313" key="9">
    <source>
        <dbReference type="Proteomes" id="UP001159364"/>
    </source>
</evidence>
<evidence type="ECO:0000256" key="2">
    <source>
        <dbReference type="ARBA" id="ARBA00022676"/>
    </source>
</evidence>
<reference evidence="8 9" key="1">
    <citation type="submission" date="2021-09" db="EMBL/GenBank/DDBJ databases">
        <title>Genomic insights and catalytic innovation underlie evolution of tropane alkaloids biosynthesis.</title>
        <authorList>
            <person name="Wang Y.-J."/>
            <person name="Tian T."/>
            <person name="Huang J.-P."/>
            <person name="Huang S.-X."/>
        </authorList>
    </citation>
    <scope>NUCLEOTIDE SEQUENCE [LARGE SCALE GENOMIC DNA]</scope>
    <source>
        <strain evidence="8">KIB-2018</strain>
        <tissue evidence="8">Leaf</tissue>
    </source>
</reference>
<evidence type="ECO:0000256" key="6">
    <source>
        <dbReference type="SAM" id="MobiDB-lite"/>
    </source>
</evidence>
<keyword evidence="7" id="KW-0732">Signal</keyword>
<dbReference type="EMBL" id="JAIWQS010000001">
    <property type="protein sequence ID" value="KAJ8774206.1"/>
    <property type="molecule type" value="Genomic_DNA"/>
</dbReference>
<dbReference type="GO" id="GO:0016757">
    <property type="term" value="F:glycosyltransferase activity"/>
    <property type="evidence" value="ECO:0007669"/>
    <property type="project" value="UniProtKB-KW"/>
</dbReference>
<evidence type="ECO:0000313" key="8">
    <source>
        <dbReference type="EMBL" id="KAJ8774206.1"/>
    </source>
</evidence>
<evidence type="ECO:0000256" key="3">
    <source>
        <dbReference type="ARBA" id="ARBA00022679"/>
    </source>
</evidence>
<keyword evidence="4" id="KW-0472">Membrane</keyword>
<dbReference type="InterPro" id="IPR044174">
    <property type="entry name" value="BC10-like"/>
</dbReference>
<evidence type="ECO:0000256" key="5">
    <source>
        <dbReference type="ARBA" id="ARBA00023180"/>
    </source>
</evidence>
<evidence type="ECO:0000256" key="7">
    <source>
        <dbReference type="SAM" id="SignalP"/>
    </source>
</evidence>
<dbReference type="Proteomes" id="UP001159364">
    <property type="component" value="Linkage Group LG01"/>
</dbReference>
<comment type="subcellular location">
    <subcellularLocation>
        <location evidence="1">Membrane</location>
        <topology evidence="1">Single-pass type II membrane protein</topology>
    </subcellularLocation>
</comment>
<gene>
    <name evidence="8" type="ORF">K2173_009637</name>
</gene>
<accession>A0AAV8U4H7</accession>
<feature type="signal peptide" evidence="7">
    <location>
        <begin position="1"/>
        <end position="31"/>
    </location>
</feature>
<proteinExistence type="predicted"/>
<feature type="region of interest" description="Disordered" evidence="6">
    <location>
        <begin position="56"/>
        <end position="88"/>
    </location>
</feature>
<dbReference type="PANTHER" id="PTHR31042">
    <property type="entry name" value="CORE-2/I-BRANCHING BETA-1,6-N-ACETYLGLUCOSAMINYLTRANSFERASE FAMILY PROTEIN-RELATED"/>
    <property type="match status" value="1"/>
</dbReference>
<keyword evidence="3" id="KW-0808">Transferase</keyword>
<protein>
    <recommendedName>
        <fullName evidence="10">Core-2/I-branching beta-1,6-N-acetylglucosaminyltransferase family protein</fullName>
    </recommendedName>
</protein>
<dbReference type="Pfam" id="PF02485">
    <property type="entry name" value="Branch"/>
    <property type="match status" value="1"/>
</dbReference>
<keyword evidence="5" id="KW-0325">Glycoprotein</keyword>
<dbReference type="AlphaFoldDB" id="A0AAV8U4H7"/>
<keyword evidence="9" id="KW-1185">Reference proteome</keyword>
<keyword evidence="2" id="KW-0328">Glycosyltransferase</keyword>
<dbReference type="PANTHER" id="PTHR31042:SF60">
    <property type="entry name" value="CORE-2_I-BRANCHING BETA-1,6-N-ACETYLGLUCOSAMINYLTRANSFERASE FAMILY PROTEIN"/>
    <property type="match status" value="1"/>
</dbReference>
<evidence type="ECO:0000256" key="1">
    <source>
        <dbReference type="ARBA" id="ARBA00004606"/>
    </source>
</evidence>
<sequence length="379" mass="43194">MLSPTPRYLFCALLLCLPLAVFFTITSPTTTFTNYHQNPIVARNNHVSQAIRNLIPSPPPSQTQTQTLHPGDDGSLLRLASQVNPKPSSPKKVAFLFLTTTPLPLAPLWELYFNQAQRHLFNIYVHADPRYMYNPPFSGAFADRVFRSEPAQRFTPSLSSAARRLLAHALLDDKANSMFALISPSCIPLRSFNFTYRFLTKSQKSFVEILKNERGAYGRWAARGSTAMLPEVKFREFRIGSQFWVLTRKHAKLVVSDRRIYAKFNQTCLRRDACFPEENYFPTLIHMRDPRGSVSATLTHVNWNWSGRSSGHPRMYKASEVGPELIASLRNSRLRYGDDGSESNSSVREKSHPFLFARKFSPDCIQPLLRIANHTLLKD</sequence>
<evidence type="ECO:0000256" key="4">
    <source>
        <dbReference type="ARBA" id="ARBA00023136"/>
    </source>
</evidence>
<dbReference type="InterPro" id="IPR003406">
    <property type="entry name" value="Glyco_trans_14"/>
</dbReference>
<organism evidence="8 9">
    <name type="scientific">Erythroxylum novogranatense</name>
    <dbReference type="NCBI Taxonomy" id="1862640"/>
    <lineage>
        <taxon>Eukaryota</taxon>
        <taxon>Viridiplantae</taxon>
        <taxon>Streptophyta</taxon>
        <taxon>Embryophyta</taxon>
        <taxon>Tracheophyta</taxon>
        <taxon>Spermatophyta</taxon>
        <taxon>Magnoliopsida</taxon>
        <taxon>eudicotyledons</taxon>
        <taxon>Gunneridae</taxon>
        <taxon>Pentapetalae</taxon>
        <taxon>rosids</taxon>
        <taxon>fabids</taxon>
        <taxon>Malpighiales</taxon>
        <taxon>Erythroxylaceae</taxon>
        <taxon>Erythroxylum</taxon>
    </lineage>
</organism>
<dbReference type="GO" id="GO:0016020">
    <property type="term" value="C:membrane"/>
    <property type="evidence" value="ECO:0007669"/>
    <property type="project" value="UniProtKB-SubCell"/>
</dbReference>
<evidence type="ECO:0008006" key="10">
    <source>
        <dbReference type="Google" id="ProtNLM"/>
    </source>
</evidence>
<comment type="caution">
    <text evidence="8">The sequence shown here is derived from an EMBL/GenBank/DDBJ whole genome shotgun (WGS) entry which is preliminary data.</text>
</comment>
<feature type="chain" id="PRO_5043866159" description="Core-2/I-branching beta-1,6-N-acetylglucosaminyltransferase family protein" evidence="7">
    <location>
        <begin position="32"/>
        <end position="379"/>
    </location>
</feature>